<keyword evidence="2" id="KW-1133">Transmembrane helix</keyword>
<gene>
    <name evidence="3" type="ORF">Pr1d_31460</name>
</gene>
<evidence type="ECO:0000256" key="2">
    <source>
        <dbReference type="SAM" id="Phobius"/>
    </source>
</evidence>
<evidence type="ECO:0000313" key="3">
    <source>
        <dbReference type="EMBL" id="QEG35840.1"/>
    </source>
</evidence>
<organism evidence="3 4">
    <name type="scientific">Bythopirellula goksoeyrii</name>
    <dbReference type="NCBI Taxonomy" id="1400387"/>
    <lineage>
        <taxon>Bacteria</taxon>
        <taxon>Pseudomonadati</taxon>
        <taxon>Planctomycetota</taxon>
        <taxon>Planctomycetia</taxon>
        <taxon>Pirellulales</taxon>
        <taxon>Lacipirellulaceae</taxon>
        <taxon>Bythopirellula</taxon>
    </lineage>
</organism>
<feature type="transmembrane region" description="Helical" evidence="2">
    <location>
        <begin position="213"/>
        <end position="235"/>
    </location>
</feature>
<name>A0A5B9QDY2_9BACT</name>
<keyword evidence="4" id="KW-1185">Reference proteome</keyword>
<feature type="compositionally biased region" description="Polar residues" evidence="1">
    <location>
        <begin position="1"/>
        <end position="10"/>
    </location>
</feature>
<feature type="transmembrane region" description="Helical" evidence="2">
    <location>
        <begin position="294"/>
        <end position="316"/>
    </location>
</feature>
<accession>A0A5B9QDY2</accession>
<sequence length="399" mass="43281">MISVFDTNLNGVPEIPLPTHTDVKEQASSHRNPHASEATSDIPSQETVTSQGYTVTYGTGPVRRVAIKEASDKVLSKPPRVEKTPLDQMKFASSTPGGQETAKSIGASLHESNPEWNYFLQVAECVRLEVAPWLAAAQKAVEDANSKIKVTPHQKTIRKGAWKSLLDFGNFPDVVGIIFYSLVILVGGVAETTCGMVYTYVAWGDFVRIDFSIFTEFMIAFALTFGFVMGPFVLLKFIPFSQDAVGASRFFKRFRVGAVLLIMAGPVTFAWVLGTSKDFPPSMGSAAPPWNPGMIGYVAVAMFTLAFTTTAAAAFLKSCVNGLYTFDTLEIPEGQHVSTELGFANEALASCVSIKARAERAIKAYQAAQQNLELTCVNVSAAYQADLNARQQQAFLLEA</sequence>
<evidence type="ECO:0000256" key="1">
    <source>
        <dbReference type="SAM" id="MobiDB-lite"/>
    </source>
</evidence>
<reference evidence="3 4" key="1">
    <citation type="submission" date="2019-08" db="EMBL/GenBank/DDBJ databases">
        <title>Deep-cultivation of Planctomycetes and their phenomic and genomic characterization uncovers novel biology.</title>
        <authorList>
            <person name="Wiegand S."/>
            <person name="Jogler M."/>
            <person name="Boedeker C."/>
            <person name="Pinto D."/>
            <person name="Vollmers J."/>
            <person name="Rivas-Marin E."/>
            <person name="Kohn T."/>
            <person name="Peeters S.H."/>
            <person name="Heuer A."/>
            <person name="Rast P."/>
            <person name="Oberbeckmann S."/>
            <person name="Bunk B."/>
            <person name="Jeske O."/>
            <person name="Meyerdierks A."/>
            <person name="Storesund J.E."/>
            <person name="Kallscheuer N."/>
            <person name="Luecker S."/>
            <person name="Lage O.M."/>
            <person name="Pohl T."/>
            <person name="Merkel B.J."/>
            <person name="Hornburger P."/>
            <person name="Mueller R.-W."/>
            <person name="Bruemmer F."/>
            <person name="Labrenz M."/>
            <person name="Spormann A.M."/>
            <person name="Op den Camp H."/>
            <person name="Overmann J."/>
            <person name="Amann R."/>
            <person name="Jetten M.S.M."/>
            <person name="Mascher T."/>
            <person name="Medema M.H."/>
            <person name="Devos D.P."/>
            <person name="Kaster A.-K."/>
            <person name="Ovreas L."/>
            <person name="Rohde M."/>
            <person name="Galperin M.Y."/>
            <person name="Jogler C."/>
        </authorList>
    </citation>
    <scope>NUCLEOTIDE SEQUENCE [LARGE SCALE GENOMIC DNA]</scope>
    <source>
        <strain evidence="3 4">Pr1d</strain>
    </source>
</reference>
<dbReference type="EMBL" id="CP042913">
    <property type="protein sequence ID" value="QEG35840.1"/>
    <property type="molecule type" value="Genomic_DNA"/>
</dbReference>
<feature type="region of interest" description="Disordered" evidence="1">
    <location>
        <begin position="1"/>
        <end position="48"/>
    </location>
</feature>
<protein>
    <submittedName>
        <fullName evidence="3">Uncharacterized protein</fullName>
    </submittedName>
</protein>
<proteinExistence type="predicted"/>
<keyword evidence="2" id="KW-0812">Transmembrane</keyword>
<keyword evidence="2" id="KW-0472">Membrane</keyword>
<evidence type="ECO:0000313" key="4">
    <source>
        <dbReference type="Proteomes" id="UP000323917"/>
    </source>
</evidence>
<dbReference type="RefSeq" id="WP_148074293.1">
    <property type="nucleotide sequence ID" value="NZ_CP042913.1"/>
</dbReference>
<feature type="transmembrane region" description="Helical" evidence="2">
    <location>
        <begin position="256"/>
        <end position="274"/>
    </location>
</feature>
<feature type="transmembrane region" description="Helical" evidence="2">
    <location>
        <begin position="177"/>
        <end position="201"/>
    </location>
</feature>
<dbReference type="KEGG" id="bgok:Pr1d_31460"/>
<feature type="compositionally biased region" description="Polar residues" evidence="1">
    <location>
        <begin position="37"/>
        <end position="48"/>
    </location>
</feature>
<dbReference type="Proteomes" id="UP000323917">
    <property type="component" value="Chromosome"/>
</dbReference>
<dbReference type="AlphaFoldDB" id="A0A5B9QDY2"/>